<dbReference type="InterPro" id="IPR001763">
    <property type="entry name" value="Rhodanese-like_dom"/>
</dbReference>
<reference evidence="5 6" key="1">
    <citation type="submission" date="2019-09" db="EMBL/GenBank/DDBJ databases">
        <title>Goodfellowia gen. nov., a new genus of the Pseudonocardineae related to Actinoalloteichus, containing Goodfellowia coeruleoviolacea gen. nov., comb. nov. gen. nov., comb. nov.</title>
        <authorList>
            <person name="Labeda D."/>
        </authorList>
    </citation>
    <scope>NUCLEOTIDE SEQUENCE [LARGE SCALE GENOMIC DNA]</scope>
    <source>
        <strain evidence="5 6">AN110305</strain>
    </source>
</reference>
<dbReference type="PROSITE" id="PS50206">
    <property type="entry name" value="RHODANESE_3"/>
    <property type="match status" value="2"/>
</dbReference>
<dbReference type="SMART" id="SM00450">
    <property type="entry name" value="RHOD"/>
    <property type="match status" value="2"/>
</dbReference>
<keyword evidence="2" id="KW-0677">Repeat</keyword>
<keyword evidence="5" id="KW-0808">Transferase</keyword>
<dbReference type="InterPro" id="IPR051126">
    <property type="entry name" value="Thiosulfate_sulfurtransferase"/>
</dbReference>
<dbReference type="RefSeq" id="WP_149853633.1">
    <property type="nucleotide sequence ID" value="NZ_VUOB01000064.1"/>
</dbReference>
<protein>
    <recommendedName>
        <fullName evidence="1">thiosulfate sulfurtransferase</fullName>
        <ecNumber evidence="1">2.8.1.1</ecNumber>
    </recommendedName>
</protein>
<evidence type="ECO:0000313" key="5">
    <source>
        <dbReference type="EMBL" id="KAA2253939.1"/>
    </source>
</evidence>
<dbReference type="CDD" id="cd01449">
    <property type="entry name" value="TST_Repeat_2"/>
    <property type="match status" value="1"/>
</dbReference>
<dbReference type="AlphaFoldDB" id="A0A5B2WU37"/>
<sequence>MDRTDLLVDADWVTAHADDPNVVLVEVMDQNGARDRGRIAGAVRIEWTTELQDPVCRDFLDQAAFEKLLSAKGIGNDHTVVLYSGNHNWWAASLYWYLKVYGHNDVRLLDGGRAKWELDSRPLVEEEPVRQATSYVAAPRDLTTRATRDDVLSAIGTRNLLDVRSVPEYTGELVAPAGVPQDPSLKRGHVPSARNIPWEKATNQDETFLPNDELAKVYADVDFDRETIVYCRMGWRSSHTWFVLHELLGRRGIANYDGAWVEYGALVAAPIAKGNEA</sequence>
<name>A0A5B2WU37_9PSEU</name>
<keyword evidence="6" id="KW-1185">Reference proteome</keyword>
<dbReference type="SUPFAM" id="SSF52821">
    <property type="entry name" value="Rhodanese/Cell cycle control phosphatase"/>
    <property type="match status" value="2"/>
</dbReference>
<dbReference type="EMBL" id="VUOB01000064">
    <property type="protein sequence ID" value="KAA2253939.1"/>
    <property type="molecule type" value="Genomic_DNA"/>
</dbReference>
<feature type="domain" description="Rhodanese" evidence="4">
    <location>
        <begin position="154"/>
        <end position="272"/>
    </location>
</feature>
<dbReference type="Pfam" id="PF00581">
    <property type="entry name" value="Rhodanese"/>
    <property type="match status" value="2"/>
</dbReference>
<dbReference type="Proteomes" id="UP000323454">
    <property type="component" value="Unassembled WGS sequence"/>
</dbReference>
<reference evidence="5 6" key="2">
    <citation type="submission" date="2019-09" db="EMBL/GenBank/DDBJ databases">
        <authorList>
            <person name="Jin C."/>
        </authorList>
    </citation>
    <scope>NUCLEOTIDE SEQUENCE [LARGE SCALE GENOMIC DNA]</scope>
    <source>
        <strain evidence="5 6">AN110305</strain>
    </source>
</reference>
<evidence type="ECO:0000256" key="1">
    <source>
        <dbReference type="ARBA" id="ARBA00012245"/>
    </source>
</evidence>
<dbReference type="InterPro" id="IPR036873">
    <property type="entry name" value="Rhodanese-like_dom_sf"/>
</dbReference>
<comment type="catalytic activity">
    <reaction evidence="3">
        <text>thiosulfate + hydrogen cyanide = thiocyanate + sulfite + 2 H(+)</text>
        <dbReference type="Rhea" id="RHEA:16881"/>
        <dbReference type="ChEBI" id="CHEBI:15378"/>
        <dbReference type="ChEBI" id="CHEBI:17359"/>
        <dbReference type="ChEBI" id="CHEBI:18022"/>
        <dbReference type="ChEBI" id="CHEBI:18407"/>
        <dbReference type="ChEBI" id="CHEBI:33542"/>
        <dbReference type="EC" id="2.8.1.1"/>
    </reaction>
</comment>
<dbReference type="CDD" id="cd01448">
    <property type="entry name" value="TST_Repeat_1"/>
    <property type="match status" value="1"/>
</dbReference>
<evidence type="ECO:0000259" key="4">
    <source>
        <dbReference type="PROSITE" id="PS50206"/>
    </source>
</evidence>
<comment type="caution">
    <text evidence="5">The sequence shown here is derived from an EMBL/GenBank/DDBJ whole genome shotgun (WGS) entry which is preliminary data.</text>
</comment>
<dbReference type="Gene3D" id="3.40.250.10">
    <property type="entry name" value="Rhodanese-like domain"/>
    <property type="match status" value="2"/>
</dbReference>
<dbReference type="GO" id="GO:0004792">
    <property type="term" value="F:thiosulfate-cyanide sulfurtransferase activity"/>
    <property type="evidence" value="ECO:0007669"/>
    <property type="project" value="UniProtKB-EC"/>
</dbReference>
<dbReference type="EC" id="2.8.1.1" evidence="1"/>
<evidence type="ECO:0000256" key="3">
    <source>
        <dbReference type="ARBA" id="ARBA00047549"/>
    </source>
</evidence>
<evidence type="ECO:0000313" key="6">
    <source>
        <dbReference type="Proteomes" id="UP000323454"/>
    </source>
</evidence>
<dbReference type="PANTHER" id="PTHR43855:SF1">
    <property type="entry name" value="THIOSULFATE SULFURTRANSFERASE"/>
    <property type="match status" value="1"/>
</dbReference>
<organism evidence="5 6">
    <name type="scientific">Solihabitans fulvus</name>
    <dbReference type="NCBI Taxonomy" id="1892852"/>
    <lineage>
        <taxon>Bacteria</taxon>
        <taxon>Bacillati</taxon>
        <taxon>Actinomycetota</taxon>
        <taxon>Actinomycetes</taxon>
        <taxon>Pseudonocardiales</taxon>
        <taxon>Pseudonocardiaceae</taxon>
        <taxon>Solihabitans</taxon>
    </lineage>
</organism>
<gene>
    <name evidence="5" type="ORF">F0L68_32270</name>
</gene>
<dbReference type="OrthoDB" id="9781034at2"/>
<evidence type="ECO:0000256" key="2">
    <source>
        <dbReference type="ARBA" id="ARBA00022737"/>
    </source>
</evidence>
<accession>A0A5B2WU37</accession>
<proteinExistence type="predicted"/>
<feature type="domain" description="Rhodanese" evidence="4">
    <location>
        <begin position="18"/>
        <end position="125"/>
    </location>
</feature>
<dbReference type="PANTHER" id="PTHR43855">
    <property type="entry name" value="THIOSULFATE SULFURTRANSFERASE"/>
    <property type="match status" value="1"/>
</dbReference>